<dbReference type="SFLD" id="SFLDG00180">
    <property type="entry name" value="muconate_cycloisomerase"/>
    <property type="match status" value="1"/>
</dbReference>
<dbReference type="RefSeq" id="WP_027464049.1">
    <property type="nucleotide sequence ID" value="NZ_CP021082.1"/>
</dbReference>
<dbReference type="EMBL" id="CP021082">
    <property type="protein sequence ID" value="ASN82287.1"/>
    <property type="molecule type" value="Genomic_DNA"/>
</dbReference>
<gene>
    <name evidence="8" type="ORF">DFI_13915</name>
</gene>
<dbReference type="InterPro" id="IPR013342">
    <property type="entry name" value="Mandelate_racemase_C"/>
</dbReference>
<dbReference type="PANTHER" id="PTHR48073:SF5">
    <property type="entry name" value="O-SUCCINYLBENZOATE SYNTHASE"/>
    <property type="match status" value="1"/>
</dbReference>
<accession>A0A221T051</accession>
<evidence type="ECO:0000256" key="6">
    <source>
        <dbReference type="NCBIfam" id="TIGR01928"/>
    </source>
</evidence>
<dbReference type="GO" id="GO:0043748">
    <property type="term" value="F:O-succinylbenzoate synthase activity"/>
    <property type="evidence" value="ECO:0007669"/>
    <property type="project" value="UniProtKB-EC"/>
</dbReference>
<geneLocation type="plasmid" evidence="9">
    <name>pdfi1</name>
</geneLocation>
<dbReference type="SFLD" id="SFLDF00009">
    <property type="entry name" value="o-succinylbenzoate_synthase"/>
    <property type="match status" value="1"/>
</dbReference>
<dbReference type="EC" id="4.2.1.113" evidence="5 6"/>
<dbReference type="SUPFAM" id="SSF51604">
    <property type="entry name" value="Enolase C-terminal domain-like"/>
    <property type="match status" value="1"/>
</dbReference>
<dbReference type="Pfam" id="PF13378">
    <property type="entry name" value="MR_MLE_C"/>
    <property type="match status" value="1"/>
</dbReference>
<dbReference type="InterPro" id="IPR029065">
    <property type="entry name" value="Enolase_C-like"/>
</dbReference>
<dbReference type="CDD" id="cd03317">
    <property type="entry name" value="NAAAR"/>
    <property type="match status" value="1"/>
</dbReference>
<dbReference type="InterPro" id="IPR029017">
    <property type="entry name" value="Enolase-like_N"/>
</dbReference>
<keyword evidence="8" id="KW-0614">Plasmid</keyword>
<dbReference type="SFLD" id="SFLDS00001">
    <property type="entry name" value="Enolase"/>
    <property type="match status" value="1"/>
</dbReference>
<feature type="domain" description="Mandelate racemase/muconate lactonizing enzyme C-terminal" evidence="7">
    <location>
        <begin position="142"/>
        <end position="234"/>
    </location>
</feature>
<sequence length="376" mass="41190">MLLERAELRVVSLPLLRPFRTSFGEIRDKTFILLRLYGEGLHGVAEGVMDARPQYREETISGALALLRETILPDILGRRWENPEQLTRHLSAVRGNRMTLATVEMAYWDLWAQARNLPLSTVLGGVRHEVPVGVSLGIHASVDATVESAVRHAEQGYRRIKLKIQPGWDVEVVRAVKAALGALPVTVDANAAYSLADLNVLRALDDLGLDYIEQPLAWDDLRDHAKLQGLMRTPLCLDECITTAQDARKALETAACRLVNIKVGRVGGHLEARRIHDVAAAFSAPVWCGGMLESGVGRAHNIHLASLANFTKPGDTSSSSRYWARDLIHEPLETRGGLMPVPPGPGIGVTLDLPFLESVTRQTEHLGPVTVPVTPV</sequence>
<dbReference type="UniPathway" id="UPA00079"/>
<keyword evidence="2" id="KW-0479">Metal-binding</keyword>
<dbReference type="PANTHER" id="PTHR48073">
    <property type="entry name" value="O-SUCCINYLBENZOATE SYNTHASE-RELATED"/>
    <property type="match status" value="1"/>
</dbReference>
<evidence type="ECO:0000313" key="8">
    <source>
        <dbReference type="EMBL" id="ASN82287.1"/>
    </source>
</evidence>
<dbReference type="STRING" id="317577.GCA_000419625_02900"/>
<dbReference type="Gene3D" id="3.30.390.10">
    <property type="entry name" value="Enolase-like, N-terminal domain"/>
    <property type="match status" value="1"/>
</dbReference>
<dbReference type="SMART" id="SM00922">
    <property type="entry name" value="MR_MLE"/>
    <property type="match status" value="1"/>
</dbReference>
<dbReference type="InterPro" id="IPR010197">
    <property type="entry name" value="OSBS/NAAAR"/>
</dbReference>
<evidence type="ECO:0000256" key="2">
    <source>
        <dbReference type="ARBA" id="ARBA00022723"/>
    </source>
</evidence>
<evidence type="ECO:0000256" key="3">
    <source>
        <dbReference type="ARBA" id="ARBA00022842"/>
    </source>
</evidence>
<keyword evidence="4" id="KW-0456">Lyase</keyword>
<dbReference type="Proteomes" id="UP000259030">
    <property type="component" value="Plasmid pDFI1"/>
</dbReference>
<protein>
    <recommendedName>
        <fullName evidence="5 6">o-succinylbenzoate synthase</fullName>
        <ecNumber evidence="5 6">4.2.1.113</ecNumber>
    </recommendedName>
</protein>
<evidence type="ECO:0000256" key="1">
    <source>
        <dbReference type="ARBA" id="ARBA00001968"/>
    </source>
</evidence>
<dbReference type="Pfam" id="PF02746">
    <property type="entry name" value="MR_MLE_N"/>
    <property type="match status" value="1"/>
</dbReference>
<dbReference type="Gene3D" id="3.20.20.120">
    <property type="entry name" value="Enolase-like C-terminal domain"/>
    <property type="match status" value="1"/>
</dbReference>
<dbReference type="GO" id="GO:0046872">
    <property type="term" value="F:metal ion binding"/>
    <property type="evidence" value="ECO:0007669"/>
    <property type="project" value="UniProtKB-KW"/>
</dbReference>
<dbReference type="UniPathway" id="UPA01057">
    <property type="reaction ID" value="UER00165"/>
</dbReference>
<keyword evidence="9" id="KW-1185">Reference proteome</keyword>
<evidence type="ECO:0000256" key="5">
    <source>
        <dbReference type="ARBA" id="ARBA00029491"/>
    </source>
</evidence>
<keyword evidence="3" id="KW-0460">Magnesium</keyword>
<reference evidence="8 9" key="1">
    <citation type="submission" date="2017-05" db="EMBL/GenBank/DDBJ databases">
        <title>The complete genome sequence of Deinococcus ficus isolated from the rhizosphere of the Ficus religiosa L. in Taiwan.</title>
        <authorList>
            <person name="Wu K.-M."/>
            <person name="Liao T.-L."/>
            <person name="Liu Y.-M."/>
            <person name="Young C.-C."/>
            <person name="Tsai S.-F."/>
        </authorList>
    </citation>
    <scope>NUCLEOTIDE SEQUENCE [LARGE SCALE GENOMIC DNA]</scope>
    <source>
        <strain evidence="8 9">CC-FR2-10</strain>
        <plasmid evidence="9">pdfi1</plasmid>
    </source>
</reference>
<evidence type="ECO:0000313" key="9">
    <source>
        <dbReference type="Proteomes" id="UP000259030"/>
    </source>
</evidence>
<dbReference type="GO" id="GO:0016854">
    <property type="term" value="F:racemase and epimerase activity"/>
    <property type="evidence" value="ECO:0007669"/>
    <property type="project" value="UniProtKB-ARBA"/>
</dbReference>
<dbReference type="KEGG" id="dfc:DFI_13915"/>
<organism evidence="8 9">
    <name type="scientific">Deinococcus ficus</name>
    <dbReference type="NCBI Taxonomy" id="317577"/>
    <lineage>
        <taxon>Bacteria</taxon>
        <taxon>Thermotogati</taxon>
        <taxon>Deinococcota</taxon>
        <taxon>Deinococci</taxon>
        <taxon>Deinococcales</taxon>
        <taxon>Deinococcaceae</taxon>
        <taxon>Deinococcus</taxon>
    </lineage>
</organism>
<evidence type="ECO:0000259" key="7">
    <source>
        <dbReference type="SMART" id="SM00922"/>
    </source>
</evidence>
<dbReference type="AlphaFoldDB" id="A0A221T051"/>
<dbReference type="InterPro" id="IPR036849">
    <property type="entry name" value="Enolase-like_C_sf"/>
</dbReference>
<name>A0A221T051_9DEIO</name>
<evidence type="ECO:0000256" key="4">
    <source>
        <dbReference type="ARBA" id="ARBA00023239"/>
    </source>
</evidence>
<dbReference type="SUPFAM" id="SSF54826">
    <property type="entry name" value="Enolase N-terminal domain-like"/>
    <property type="match status" value="1"/>
</dbReference>
<dbReference type="NCBIfam" id="TIGR01928">
    <property type="entry name" value="menC_lowGC_arch"/>
    <property type="match status" value="1"/>
</dbReference>
<comment type="cofactor">
    <cofactor evidence="1">
        <name>a divalent metal cation</name>
        <dbReference type="ChEBI" id="CHEBI:60240"/>
    </cofactor>
</comment>
<dbReference type="GO" id="GO:0009234">
    <property type="term" value="P:menaquinone biosynthetic process"/>
    <property type="evidence" value="ECO:0007669"/>
    <property type="project" value="UniProtKB-UniRule"/>
</dbReference>
<proteinExistence type="predicted"/>
<dbReference type="InterPro" id="IPR013341">
    <property type="entry name" value="Mandelate_racemase_N_dom"/>
</dbReference>